<dbReference type="InterPro" id="IPR056884">
    <property type="entry name" value="NPHP3-like_N"/>
</dbReference>
<gene>
    <name evidence="3" type="ORF">FIBSPDRAFT_107366</name>
</gene>
<sequence>MVSWSQPRVSSTVINETLLRCLGRPTYACTYFFFDNRSAEIDQVLHDKLIRSIMQQPCDRSDGVPAPLVDIYGNRRHQVSVASLQSILEKIIDGFERTYIIIDALDECTNKEKVLARIEELMQRKAGYVHILFSSRPEQDITDKIQCMAYIDRVTLNNRLPDKEVERLSAIRKQ</sequence>
<protein>
    <recommendedName>
        <fullName evidence="2">Nephrocystin 3-like N-terminal domain-containing protein</fullName>
    </recommendedName>
</protein>
<organism evidence="3 4">
    <name type="scientific">Athelia psychrophila</name>
    <dbReference type="NCBI Taxonomy" id="1759441"/>
    <lineage>
        <taxon>Eukaryota</taxon>
        <taxon>Fungi</taxon>
        <taxon>Dikarya</taxon>
        <taxon>Basidiomycota</taxon>
        <taxon>Agaricomycotina</taxon>
        <taxon>Agaricomycetes</taxon>
        <taxon>Agaricomycetidae</taxon>
        <taxon>Atheliales</taxon>
        <taxon>Atheliaceae</taxon>
        <taxon>Athelia</taxon>
    </lineage>
</organism>
<reference evidence="3 4" key="1">
    <citation type="journal article" date="2016" name="Mol. Biol. Evol.">
        <title>Comparative Genomics of Early-Diverging Mushroom-Forming Fungi Provides Insights into the Origins of Lignocellulose Decay Capabilities.</title>
        <authorList>
            <person name="Nagy L.G."/>
            <person name="Riley R."/>
            <person name="Tritt A."/>
            <person name="Adam C."/>
            <person name="Daum C."/>
            <person name="Floudas D."/>
            <person name="Sun H."/>
            <person name="Yadav J.S."/>
            <person name="Pangilinan J."/>
            <person name="Larsson K.H."/>
            <person name="Matsuura K."/>
            <person name="Barry K."/>
            <person name="Labutti K."/>
            <person name="Kuo R."/>
            <person name="Ohm R.A."/>
            <person name="Bhattacharya S.S."/>
            <person name="Shirouzu T."/>
            <person name="Yoshinaga Y."/>
            <person name="Martin F.M."/>
            <person name="Grigoriev I.V."/>
            <person name="Hibbett D.S."/>
        </authorList>
    </citation>
    <scope>NUCLEOTIDE SEQUENCE [LARGE SCALE GENOMIC DNA]</scope>
    <source>
        <strain evidence="3 4">CBS 109695</strain>
    </source>
</reference>
<accession>A0A166D6L7</accession>
<dbReference type="Proteomes" id="UP000076532">
    <property type="component" value="Unassembled WGS sequence"/>
</dbReference>
<keyword evidence="1" id="KW-0677">Repeat</keyword>
<feature type="domain" description="Nephrocystin 3-like N-terminal" evidence="2">
    <location>
        <begin position="12"/>
        <end position="136"/>
    </location>
</feature>
<evidence type="ECO:0000259" key="2">
    <source>
        <dbReference type="Pfam" id="PF24883"/>
    </source>
</evidence>
<evidence type="ECO:0000313" key="4">
    <source>
        <dbReference type="Proteomes" id="UP000076532"/>
    </source>
</evidence>
<dbReference type="PANTHER" id="PTHR10039">
    <property type="entry name" value="AMELOGENIN"/>
    <property type="match status" value="1"/>
</dbReference>
<evidence type="ECO:0000256" key="1">
    <source>
        <dbReference type="ARBA" id="ARBA00022737"/>
    </source>
</evidence>
<dbReference type="AlphaFoldDB" id="A0A166D6L7"/>
<dbReference type="OrthoDB" id="194358at2759"/>
<name>A0A166D6L7_9AGAM</name>
<dbReference type="Pfam" id="PF24883">
    <property type="entry name" value="NPHP3_N"/>
    <property type="match status" value="1"/>
</dbReference>
<keyword evidence="4" id="KW-1185">Reference proteome</keyword>
<dbReference type="STRING" id="436010.A0A166D6L7"/>
<proteinExistence type="predicted"/>
<evidence type="ECO:0000313" key="3">
    <source>
        <dbReference type="EMBL" id="KZP14374.1"/>
    </source>
</evidence>
<dbReference type="PANTHER" id="PTHR10039:SF16">
    <property type="entry name" value="GPI INOSITOL-DEACYLASE"/>
    <property type="match status" value="1"/>
</dbReference>
<dbReference type="EMBL" id="KV417618">
    <property type="protein sequence ID" value="KZP14374.1"/>
    <property type="molecule type" value="Genomic_DNA"/>
</dbReference>